<dbReference type="PROSITE" id="PS00107">
    <property type="entry name" value="PROTEIN_KINASE_ATP"/>
    <property type="match status" value="1"/>
</dbReference>
<keyword evidence="6 8" id="KW-0067">ATP-binding</keyword>
<feature type="compositionally biased region" description="Basic and acidic residues" evidence="9">
    <location>
        <begin position="244"/>
        <end position="280"/>
    </location>
</feature>
<dbReference type="InterPro" id="IPR017441">
    <property type="entry name" value="Protein_kinase_ATP_BS"/>
</dbReference>
<dbReference type="Proteomes" id="UP000811619">
    <property type="component" value="Unassembled WGS sequence"/>
</dbReference>
<feature type="compositionally biased region" description="Acidic residues" evidence="9">
    <location>
        <begin position="281"/>
        <end position="301"/>
    </location>
</feature>
<dbReference type="Gene3D" id="1.10.510.10">
    <property type="entry name" value="Transferase(Phosphotransferase) domain 1"/>
    <property type="match status" value="1"/>
</dbReference>
<proteinExistence type="inferred from homology"/>
<comment type="caution">
    <text evidence="11">The sequence shown here is derived from an EMBL/GenBank/DDBJ whole genome shotgun (WGS) entry which is preliminary data.</text>
</comment>
<dbReference type="PROSITE" id="PS50011">
    <property type="entry name" value="PROTEIN_KINASE_DOM"/>
    <property type="match status" value="1"/>
</dbReference>
<dbReference type="InterPro" id="IPR008271">
    <property type="entry name" value="Ser/Thr_kinase_AS"/>
</dbReference>
<evidence type="ECO:0000259" key="10">
    <source>
        <dbReference type="PROSITE" id="PS50011"/>
    </source>
</evidence>
<dbReference type="FunFam" id="1.10.510.10:FF:000078">
    <property type="entry name" value="Serine/threonine-protein kinase PRP4 homolog"/>
    <property type="match status" value="1"/>
</dbReference>
<gene>
    <name evidence="11" type="ORF">E4U42_004960</name>
</gene>
<dbReference type="InterPro" id="IPR011009">
    <property type="entry name" value="Kinase-like_dom_sf"/>
</dbReference>
<evidence type="ECO:0000256" key="3">
    <source>
        <dbReference type="ARBA" id="ARBA00022679"/>
    </source>
</evidence>
<dbReference type="PROSITE" id="PS00108">
    <property type="entry name" value="PROTEIN_KINASE_ST"/>
    <property type="match status" value="1"/>
</dbReference>
<evidence type="ECO:0000256" key="1">
    <source>
        <dbReference type="ARBA" id="ARBA00012513"/>
    </source>
</evidence>
<evidence type="ECO:0000256" key="7">
    <source>
        <dbReference type="ARBA" id="ARBA00023596"/>
    </source>
</evidence>
<dbReference type="SUPFAM" id="SSF56112">
    <property type="entry name" value="Protein kinase-like (PK-like)"/>
    <property type="match status" value="1"/>
</dbReference>
<dbReference type="GO" id="GO:0045292">
    <property type="term" value="P:mRNA cis splicing, via spliceosome"/>
    <property type="evidence" value="ECO:0007669"/>
    <property type="project" value="InterPro"/>
</dbReference>
<evidence type="ECO:0000256" key="2">
    <source>
        <dbReference type="ARBA" id="ARBA00022527"/>
    </source>
</evidence>
<dbReference type="OrthoDB" id="9332038at2759"/>
<feature type="compositionally biased region" description="Basic and acidic residues" evidence="9">
    <location>
        <begin position="193"/>
        <end position="215"/>
    </location>
</feature>
<evidence type="ECO:0000313" key="11">
    <source>
        <dbReference type="EMBL" id="KAG5929695.1"/>
    </source>
</evidence>
<protein>
    <recommendedName>
        <fullName evidence="1">non-specific serine/threonine protein kinase</fullName>
        <ecNumber evidence="1">2.7.11.1</ecNumber>
    </recommendedName>
</protein>
<sequence>MGRRLLKMIESQSDPFPGSCTKKMTSSSDEGEIIEGGTGDLKATSLTRHSGNGIDRRDRNRSRHSSPDYDTASKHSSSSRRSRSPRGHKRTRDDRDTYGRGRDRDSRHIRTRYDDSRRDDYRRPRISYDDIDRPNPSSSHSDNPDRRLNGGGEQDVDRPHAGDRGRHAERGSTRYDQGRSQPRSRSPYARNHSQFERPDAARSRRETHHDEREYAKTLPYDDDDHSRPRYAQLCNRSLVGTKSHARDPLFDRHKIAARDDRNQNNHARRPDSKPEPKPEVEPEPEPEPDYEEPPQIDEDAEIERRRRRREALLAKSSSATPLLLHAVGASSDKAASAASPASTQPDPSHKTSFNGGTPRTPHSYLASPHSPGPSPGELDMLKDKDLMNTHNKDQGDDDDEDGPSAANYDPTADMKEDERRHELRHGHGVLHGESITETIETKDEDLQKNAAADTATKIVDDEDEDDFDMFAEDIDVDKYASKQHTAVVEGTAGAAAGTAADVEGAQADDKGGILEGDDKDGYYKIRIGEVLNGRYQIQATLGRGMFSGVVRAVDISTKQIVAIKMMRNNDALRKGGYTEIAILQKLNDADPENRKHIVKFERHFDHKGHLCMAFENLSMNLREVLRKFGNNVGINLAATRTYAYQTFVALAHMRKCSIIHADLKPDNILVNEQRNVLKICDLGTAIDRSDAATAHNQITPYLVSRFYRAPEIILGMPYDYGVDMWSIGCTLYELYTGKILFTGDSNNQMLKAIMEIRGRFTPKLFRRGQLSGAHFDEQGHFVSVERDKVLGKTAVRTMAVVKPTRDLRTRLHAASAGMNDAEARHLNHFIDLLEQCLALNPDKRITASEALKHPFFTSKTSTSNGRR</sequence>
<feature type="region of interest" description="Disordered" evidence="9">
    <location>
        <begin position="1"/>
        <end position="418"/>
    </location>
</feature>
<organism evidence="11 12">
    <name type="scientific">Claviceps africana</name>
    <dbReference type="NCBI Taxonomy" id="83212"/>
    <lineage>
        <taxon>Eukaryota</taxon>
        <taxon>Fungi</taxon>
        <taxon>Dikarya</taxon>
        <taxon>Ascomycota</taxon>
        <taxon>Pezizomycotina</taxon>
        <taxon>Sordariomycetes</taxon>
        <taxon>Hypocreomycetidae</taxon>
        <taxon>Hypocreales</taxon>
        <taxon>Clavicipitaceae</taxon>
        <taxon>Claviceps</taxon>
    </lineage>
</organism>
<dbReference type="PANTHER" id="PTHR24058">
    <property type="entry name" value="DUAL SPECIFICITY PROTEIN KINASE"/>
    <property type="match status" value="1"/>
</dbReference>
<keyword evidence="12" id="KW-1185">Reference proteome</keyword>
<dbReference type="Gene3D" id="3.30.200.20">
    <property type="entry name" value="Phosphorylase Kinase, domain 1"/>
    <property type="match status" value="1"/>
</dbReference>
<reference evidence="11" key="1">
    <citation type="journal article" date="2020" name="bioRxiv">
        <title>Whole genome comparisons of ergot fungi reveals the divergence and evolution of species within the genus Claviceps are the result of varying mechanisms driving genome evolution and host range expansion.</title>
        <authorList>
            <person name="Wyka S.A."/>
            <person name="Mondo S.J."/>
            <person name="Liu M."/>
            <person name="Dettman J."/>
            <person name="Nalam V."/>
            <person name="Broders K.D."/>
        </authorList>
    </citation>
    <scope>NUCLEOTIDE SEQUENCE</scope>
    <source>
        <strain evidence="11">CCC 489</strain>
    </source>
</reference>
<keyword evidence="3" id="KW-0808">Transferase</keyword>
<keyword evidence="5" id="KW-0418">Kinase</keyword>
<dbReference type="AlphaFoldDB" id="A0A8K0JBU0"/>
<feature type="domain" description="Protein kinase" evidence="10">
    <location>
        <begin position="535"/>
        <end position="856"/>
    </location>
</feature>
<dbReference type="CDD" id="cd14135">
    <property type="entry name" value="STKc_PRP4"/>
    <property type="match status" value="1"/>
</dbReference>
<feature type="compositionally biased region" description="Basic residues" evidence="9">
    <location>
        <begin position="77"/>
        <end position="90"/>
    </location>
</feature>
<evidence type="ECO:0000256" key="8">
    <source>
        <dbReference type="PROSITE-ProRule" id="PRU10141"/>
    </source>
</evidence>
<dbReference type="InterPro" id="IPR000719">
    <property type="entry name" value="Prot_kinase_dom"/>
</dbReference>
<evidence type="ECO:0000256" key="6">
    <source>
        <dbReference type="ARBA" id="ARBA00022840"/>
    </source>
</evidence>
<feature type="compositionally biased region" description="Low complexity" evidence="9">
    <location>
        <begin position="329"/>
        <end position="346"/>
    </location>
</feature>
<keyword evidence="2" id="KW-0723">Serine/threonine-protein kinase</keyword>
<comment type="similarity">
    <text evidence="7">Belongs to the protein kinase superfamily. CMGC Ser/Thr protein kinase family.</text>
</comment>
<evidence type="ECO:0000256" key="5">
    <source>
        <dbReference type="ARBA" id="ARBA00022777"/>
    </source>
</evidence>
<evidence type="ECO:0000256" key="4">
    <source>
        <dbReference type="ARBA" id="ARBA00022741"/>
    </source>
</evidence>
<dbReference type="InterPro" id="IPR044092">
    <property type="entry name" value="STKc_PRP4"/>
</dbReference>
<evidence type="ECO:0000313" key="12">
    <source>
        <dbReference type="Proteomes" id="UP000811619"/>
    </source>
</evidence>
<dbReference type="Pfam" id="PF00069">
    <property type="entry name" value="Pkinase"/>
    <property type="match status" value="1"/>
</dbReference>
<dbReference type="SMART" id="SM00220">
    <property type="entry name" value="S_TKc"/>
    <property type="match status" value="1"/>
</dbReference>
<accession>A0A8K0JBU0</accession>
<feature type="compositionally biased region" description="Basic and acidic residues" evidence="9">
    <location>
        <begin position="91"/>
        <end position="133"/>
    </location>
</feature>
<keyword evidence="4 8" id="KW-0547">Nucleotide-binding</keyword>
<feature type="compositionally biased region" description="Basic and acidic residues" evidence="9">
    <location>
        <begin position="155"/>
        <end position="177"/>
    </location>
</feature>
<dbReference type="InterPro" id="IPR050494">
    <property type="entry name" value="Ser_Thr_dual-spec_kinase"/>
</dbReference>
<dbReference type="GO" id="GO:0004674">
    <property type="term" value="F:protein serine/threonine kinase activity"/>
    <property type="evidence" value="ECO:0007669"/>
    <property type="project" value="UniProtKB-KW"/>
</dbReference>
<name>A0A8K0JBU0_9HYPO</name>
<evidence type="ECO:0000256" key="9">
    <source>
        <dbReference type="SAM" id="MobiDB-lite"/>
    </source>
</evidence>
<dbReference type="PANTHER" id="PTHR24058:SF103">
    <property type="entry name" value="SERINE_THREONINE-PROTEIN KINASE PRP4 HOMOLOG"/>
    <property type="match status" value="1"/>
</dbReference>
<dbReference type="EC" id="2.7.11.1" evidence="1"/>
<dbReference type="EMBL" id="SRPY01000045">
    <property type="protein sequence ID" value="KAG5929695.1"/>
    <property type="molecule type" value="Genomic_DNA"/>
</dbReference>
<feature type="binding site" evidence="8">
    <location>
        <position position="564"/>
    </location>
    <ligand>
        <name>ATP</name>
        <dbReference type="ChEBI" id="CHEBI:30616"/>
    </ligand>
</feature>
<feature type="compositionally biased region" description="Basic and acidic residues" evidence="9">
    <location>
        <begin position="379"/>
        <end position="394"/>
    </location>
</feature>
<dbReference type="GO" id="GO:0005524">
    <property type="term" value="F:ATP binding"/>
    <property type="evidence" value="ECO:0007669"/>
    <property type="project" value="UniProtKB-UniRule"/>
</dbReference>